<dbReference type="GO" id="GO:0016787">
    <property type="term" value="F:hydrolase activity"/>
    <property type="evidence" value="ECO:0007669"/>
    <property type="project" value="UniProtKB-KW"/>
</dbReference>
<dbReference type="GeneID" id="85444686"/>
<accession>A0AAD8UXW4</accession>
<name>A0AAD8UXW4_9PEZI</name>
<gene>
    <name evidence="5" type="ORF">LY79DRAFT_584920</name>
</gene>
<proteinExistence type="inferred from homology"/>
<protein>
    <recommendedName>
        <fullName evidence="4">AB hydrolase-1 domain-containing protein</fullName>
    </recommendedName>
</protein>
<evidence type="ECO:0000259" key="4">
    <source>
        <dbReference type="Pfam" id="PF00561"/>
    </source>
</evidence>
<keyword evidence="6" id="KW-1185">Reference proteome</keyword>
<dbReference type="RefSeq" id="XP_060407408.1">
    <property type="nucleotide sequence ID" value="XM_060560446.1"/>
</dbReference>
<evidence type="ECO:0000313" key="5">
    <source>
        <dbReference type="EMBL" id="KAK1566209.1"/>
    </source>
</evidence>
<dbReference type="Proteomes" id="UP001230504">
    <property type="component" value="Unassembled WGS sequence"/>
</dbReference>
<keyword evidence="3" id="KW-0732">Signal</keyword>
<keyword evidence="2" id="KW-0378">Hydrolase</keyword>
<dbReference type="SUPFAM" id="SSF53474">
    <property type="entry name" value="alpha/beta-Hydrolases"/>
    <property type="match status" value="1"/>
</dbReference>
<dbReference type="Pfam" id="PF00561">
    <property type="entry name" value="Abhydrolase_1"/>
    <property type="match status" value="1"/>
</dbReference>
<reference evidence="5" key="1">
    <citation type="submission" date="2021-06" db="EMBL/GenBank/DDBJ databases">
        <title>Comparative genomics, transcriptomics and evolutionary studies reveal genomic signatures of adaptation to plant cell wall in hemibiotrophic fungi.</title>
        <authorList>
            <consortium name="DOE Joint Genome Institute"/>
            <person name="Baroncelli R."/>
            <person name="Diaz J.F."/>
            <person name="Benocci T."/>
            <person name="Peng M."/>
            <person name="Battaglia E."/>
            <person name="Haridas S."/>
            <person name="Andreopoulos W."/>
            <person name="Labutti K."/>
            <person name="Pangilinan J."/>
            <person name="Floch G.L."/>
            <person name="Makela M.R."/>
            <person name="Henrissat B."/>
            <person name="Grigoriev I.V."/>
            <person name="Crouch J.A."/>
            <person name="De Vries R.P."/>
            <person name="Sukno S.A."/>
            <person name="Thon M.R."/>
        </authorList>
    </citation>
    <scope>NUCLEOTIDE SEQUENCE</scope>
    <source>
        <strain evidence="5">CBS 125086</strain>
    </source>
</reference>
<feature type="domain" description="AB hydrolase-1" evidence="4">
    <location>
        <begin position="99"/>
        <end position="259"/>
    </location>
</feature>
<comment type="caution">
    <text evidence="5">The sequence shown here is derived from an EMBL/GenBank/DDBJ whole genome shotgun (WGS) entry which is preliminary data.</text>
</comment>
<evidence type="ECO:0000313" key="6">
    <source>
        <dbReference type="Proteomes" id="UP001230504"/>
    </source>
</evidence>
<evidence type="ECO:0000256" key="1">
    <source>
        <dbReference type="ARBA" id="ARBA00010088"/>
    </source>
</evidence>
<dbReference type="InterPro" id="IPR051601">
    <property type="entry name" value="Serine_prot/Carboxylest_S33"/>
</dbReference>
<dbReference type="Gene3D" id="3.40.50.1820">
    <property type="entry name" value="alpha/beta hydrolase"/>
    <property type="match status" value="1"/>
</dbReference>
<evidence type="ECO:0000256" key="3">
    <source>
        <dbReference type="SAM" id="SignalP"/>
    </source>
</evidence>
<dbReference type="InterPro" id="IPR029058">
    <property type="entry name" value="AB_hydrolase_fold"/>
</dbReference>
<dbReference type="EMBL" id="JAHLJV010000153">
    <property type="protein sequence ID" value="KAK1566209.1"/>
    <property type="molecule type" value="Genomic_DNA"/>
</dbReference>
<feature type="chain" id="PRO_5042063949" description="AB hydrolase-1 domain-containing protein" evidence="3">
    <location>
        <begin position="18"/>
        <end position="343"/>
    </location>
</feature>
<dbReference type="AlphaFoldDB" id="A0AAD8UXW4"/>
<comment type="similarity">
    <text evidence="1">Belongs to the peptidase S33 family.</text>
</comment>
<dbReference type="PANTHER" id="PTHR43248:SF25">
    <property type="entry name" value="AB HYDROLASE-1 DOMAIN-CONTAINING PROTEIN-RELATED"/>
    <property type="match status" value="1"/>
</dbReference>
<organism evidence="5 6">
    <name type="scientific">Colletotrichum navitas</name>
    <dbReference type="NCBI Taxonomy" id="681940"/>
    <lineage>
        <taxon>Eukaryota</taxon>
        <taxon>Fungi</taxon>
        <taxon>Dikarya</taxon>
        <taxon>Ascomycota</taxon>
        <taxon>Pezizomycotina</taxon>
        <taxon>Sordariomycetes</taxon>
        <taxon>Hypocreomycetidae</taxon>
        <taxon>Glomerellales</taxon>
        <taxon>Glomerellaceae</taxon>
        <taxon>Colletotrichum</taxon>
        <taxon>Colletotrichum graminicola species complex</taxon>
    </lineage>
</organism>
<dbReference type="PANTHER" id="PTHR43248">
    <property type="entry name" value="2-SUCCINYL-6-HYDROXY-2,4-CYCLOHEXADIENE-1-CARBOXYLATE SYNTHASE"/>
    <property type="match status" value="1"/>
</dbReference>
<dbReference type="InterPro" id="IPR000073">
    <property type="entry name" value="AB_hydrolase_1"/>
</dbReference>
<sequence length="343" mass="37957">MKLLSNFLLASPLLAHAVFTGANLDPGQINWQPCSEFNSTELIQCAHLTIPLDYTELESNKTLQLQLLRVPALRQPSKGSILFNFGGPSVAGRPSLASSGEFFRKQSYQSPPRATSEHHDLVTFDPRGTGNTLPFSCFEDEQEKLSYFMKNPKSSDKTLARLWATAKLFADKCYERNKEIGGLVGSAFVARDLMKIVDALGKDGLLRYWGGSDGMLLGQTAAAMFPGRIDRMVLDGDLNPHEYYRGHDYEQWTDSDKTFSAVFQSCVANPSVCPLAQRHPNQTAAQLEDTIYTLIDDLNDRPIPFNSLLSTTATSKLASWRLSTARISGPSWMLTSTPSYLGT</sequence>
<evidence type="ECO:0000256" key="2">
    <source>
        <dbReference type="ARBA" id="ARBA00022801"/>
    </source>
</evidence>
<feature type="signal peptide" evidence="3">
    <location>
        <begin position="1"/>
        <end position="17"/>
    </location>
</feature>